<dbReference type="SUPFAM" id="SSF56784">
    <property type="entry name" value="HAD-like"/>
    <property type="match status" value="1"/>
</dbReference>
<dbReference type="EMBL" id="JAROBZ020000003">
    <property type="protein sequence ID" value="MFB3170701.1"/>
    <property type="molecule type" value="Genomic_DNA"/>
</dbReference>
<keyword evidence="1 3" id="KW-0378">Hydrolase</keyword>
<dbReference type="GO" id="GO:0016787">
    <property type="term" value="F:hydrolase activity"/>
    <property type="evidence" value="ECO:0007669"/>
    <property type="project" value="UniProtKB-KW"/>
</dbReference>
<evidence type="ECO:0000256" key="1">
    <source>
        <dbReference type="ARBA" id="ARBA00022801"/>
    </source>
</evidence>
<dbReference type="SFLD" id="SFLDS00003">
    <property type="entry name" value="Haloacid_Dehalogenase"/>
    <property type="match status" value="1"/>
</dbReference>
<dbReference type="RefSeq" id="WP_306075877.1">
    <property type="nucleotide sequence ID" value="NZ_JAROBZ020000003.1"/>
</dbReference>
<keyword evidence="2" id="KW-0460">Magnesium</keyword>
<reference evidence="3 4" key="1">
    <citation type="submission" date="2024-05" db="EMBL/GenBank/DDBJ databases">
        <authorList>
            <person name="Venkateswaran K."/>
        </authorList>
    </citation>
    <scope>NUCLEOTIDE SEQUENCE [LARGE SCALE GENOMIC DNA]</scope>
    <source>
        <strain evidence="3 4">179-C4-2-HS</strain>
    </source>
</reference>
<evidence type="ECO:0000256" key="2">
    <source>
        <dbReference type="ARBA" id="ARBA00022842"/>
    </source>
</evidence>
<dbReference type="Gene3D" id="3.40.50.1000">
    <property type="entry name" value="HAD superfamily/HAD-like"/>
    <property type="match status" value="1"/>
</dbReference>
<dbReference type="SFLD" id="SFLDG01129">
    <property type="entry name" value="C1.5:_HAD__Beta-PGM__Phosphata"/>
    <property type="match status" value="1"/>
</dbReference>
<dbReference type="Proteomes" id="UP001241748">
    <property type="component" value="Unassembled WGS sequence"/>
</dbReference>
<protein>
    <submittedName>
        <fullName evidence="3">HAD family hydrolase</fullName>
    </submittedName>
</protein>
<comment type="caution">
    <text evidence="3">The sequence shown here is derived from an EMBL/GenBank/DDBJ whole genome shotgun (WGS) entry which is preliminary data.</text>
</comment>
<keyword evidence="4" id="KW-1185">Reference proteome</keyword>
<evidence type="ECO:0000313" key="4">
    <source>
        <dbReference type="Proteomes" id="UP001241748"/>
    </source>
</evidence>
<dbReference type="Pfam" id="PF13242">
    <property type="entry name" value="Hydrolase_like"/>
    <property type="match status" value="1"/>
</dbReference>
<dbReference type="PANTHER" id="PTHR43434">
    <property type="entry name" value="PHOSPHOGLYCOLATE PHOSPHATASE"/>
    <property type="match status" value="1"/>
</dbReference>
<dbReference type="InterPro" id="IPR036412">
    <property type="entry name" value="HAD-like_sf"/>
</dbReference>
<gene>
    <name evidence="3" type="ORF">P5G62_026660</name>
</gene>
<name>A0ABV4Z0T0_9BACI</name>
<evidence type="ECO:0000313" key="3">
    <source>
        <dbReference type="EMBL" id="MFB3170701.1"/>
    </source>
</evidence>
<sequence length="379" mass="42803">MIKTVLFDVDGVLLSEEHYFDASALTVWELLISNNYLGLAPEKFKTNYSAAEIKTIRENVFGKNDDVLKLMKSRGLNANWDMIYLSFGHQLIHLLSQIKEKEDDRINGWLKEPIDREVLLEMGRGLQKYEVNLDFDRFISDFEQSTETKQELFNYLNQLASVQLGVQTTIFSGISALWSVCEHASQEWYVGDENVEKSTGRPSVQLGKKGFLANETTLADKAEIEALFSFLKESGVKIGIGTGRPELETIQPFHHLDWLKLFDVNYIVTADDVLKAENELVERQSLSKPHPFTYIMGLNGRKTSVETCLNTPLPIEKGEEVLVVGDSLADLLAARKMGCQFAAVLTGLSGKDARSDFEKYEADYILDTVLDVRGLIERN</sequence>
<dbReference type="InterPro" id="IPR023214">
    <property type="entry name" value="HAD_sf"/>
</dbReference>
<organism evidence="3 4">
    <name type="scientific">Neobacillus driksii</name>
    <dbReference type="NCBI Taxonomy" id="3035913"/>
    <lineage>
        <taxon>Bacteria</taxon>
        <taxon>Bacillati</taxon>
        <taxon>Bacillota</taxon>
        <taxon>Bacilli</taxon>
        <taxon>Bacillales</taxon>
        <taxon>Bacillaceae</taxon>
        <taxon>Neobacillus</taxon>
    </lineage>
</organism>
<accession>A0ABV4Z0T0</accession>
<dbReference type="PANTHER" id="PTHR43434:SF1">
    <property type="entry name" value="PHOSPHOGLYCOLATE PHOSPHATASE"/>
    <property type="match status" value="1"/>
</dbReference>
<dbReference type="InterPro" id="IPR050155">
    <property type="entry name" value="HAD-like_hydrolase_sf"/>
</dbReference>
<proteinExistence type="predicted"/>